<dbReference type="AlphaFoldDB" id="A0A3B0VRV7"/>
<organism evidence="1">
    <name type="scientific">hydrothermal vent metagenome</name>
    <dbReference type="NCBI Taxonomy" id="652676"/>
    <lineage>
        <taxon>unclassified sequences</taxon>
        <taxon>metagenomes</taxon>
        <taxon>ecological metagenomes</taxon>
    </lineage>
</organism>
<accession>A0A3B0VRV7</accession>
<name>A0A3B0VRV7_9ZZZZ</name>
<gene>
    <name evidence="1" type="ORF">MNBD_DELTA04-1145</name>
</gene>
<protein>
    <recommendedName>
        <fullName evidence="2">Zinc finger/thioredoxin putative domain-containing protein</fullName>
    </recommendedName>
</protein>
<sequence>MITTCPHCRKTLKLGKAQQAKLQRTLSELAPGKRLTIKCPSCKRPIRIAANGTSEVNGSTAVQPPAPPDIEWLRKERFQDEEKIEDVPMALLLYPENSERAAVRETVEQVGYQVFIAETVQEARDRMRFVNFACVTLHSRFEGESLEDSSFHAYMREMAMQRRRYIFYILIGPEFHTLYDLQALASSANLVVNERDIKHLDVVLRKAIPSFEELFSPLLEKMGLFGKG</sequence>
<reference evidence="1" key="1">
    <citation type="submission" date="2018-06" db="EMBL/GenBank/DDBJ databases">
        <authorList>
            <person name="Zhirakovskaya E."/>
        </authorList>
    </citation>
    <scope>NUCLEOTIDE SEQUENCE</scope>
</reference>
<evidence type="ECO:0000313" key="1">
    <source>
        <dbReference type="EMBL" id="VAW41197.1"/>
    </source>
</evidence>
<evidence type="ECO:0008006" key="2">
    <source>
        <dbReference type="Google" id="ProtNLM"/>
    </source>
</evidence>
<proteinExistence type="predicted"/>
<dbReference type="EMBL" id="UOEY01000119">
    <property type="protein sequence ID" value="VAW41197.1"/>
    <property type="molecule type" value="Genomic_DNA"/>
</dbReference>